<evidence type="ECO:0000256" key="2">
    <source>
        <dbReference type="ARBA" id="ARBA00011255"/>
    </source>
</evidence>
<reference evidence="8" key="1">
    <citation type="journal article" date="2021" name="PeerJ">
        <title>Extensive microbial diversity within the chicken gut microbiome revealed by metagenomics and culture.</title>
        <authorList>
            <person name="Gilroy R."/>
            <person name="Ravi A."/>
            <person name="Getino M."/>
            <person name="Pursley I."/>
            <person name="Horton D.L."/>
            <person name="Alikhan N.F."/>
            <person name="Baker D."/>
            <person name="Gharbi K."/>
            <person name="Hall N."/>
            <person name="Watson M."/>
            <person name="Adriaenssens E.M."/>
            <person name="Foster-Nyarko E."/>
            <person name="Jarju S."/>
            <person name="Secka A."/>
            <person name="Antonio M."/>
            <person name="Oren A."/>
            <person name="Chaudhuri R.R."/>
            <person name="La Ragione R."/>
            <person name="Hildebrand F."/>
            <person name="Pallen M.J."/>
        </authorList>
    </citation>
    <scope>NUCLEOTIDE SEQUENCE</scope>
    <source>
        <strain evidence="8">5933</strain>
    </source>
</reference>
<evidence type="ECO:0000256" key="1">
    <source>
        <dbReference type="ARBA" id="ARBA00009764"/>
    </source>
</evidence>
<gene>
    <name evidence="8" type="primary">fliD</name>
    <name evidence="8" type="ORF">H9698_06035</name>
</gene>
<evidence type="ECO:0000313" key="8">
    <source>
        <dbReference type="EMBL" id="HJC72335.1"/>
    </source>
</evidence>
<keyword evidence="8" id="KW-0966">Cell projection</keyword>
<dbReference type="InterPro" id="IPR040026">
    <property type="entry name" value="FliD"/>
</dbReference>
<evidence type="ECO:0000256" key="5">
    <source>
        <dbReference type="RuleBase" id="RU362066"/>
    </source>
</evidence>
<dbReference type="GO" id="GO:0007155">
    <property type="term" value="P:cell adhesion"/>
    <property type="evidence" value="ECO:0007669"/>
    <property type="project" value="InterPro"/>
</dbReference>
<name>A0A9D2Q6J4_9FIRM</name>
<sequence length="742" mass="79405">MSSISTSNYWSSSASSSKGMSGLISGLDTDSMVKELLSGTQSKIDAQKGLKQQAQWRQEIYRDMITTINDFRNKYFNFSADASSKLNFASGAFFNNMKSAVTAGSGLNIIGSDSSALSGEMRVKIEKLATTSRVQSDSSISVSSNKVTGSNFTDNLEKLTLTFTKTLNDGKTEDVAVEVNLAGASSMDDIVSRVNSALQAKGVAGVTASKNQEGKMEFKIGKDGDYSFSSAGGSQFAAAMAGLSAGTSIETDADGNSIVKVNGDFKQNPTIDLSFDVDLDGVTKKITLSGVTIADMKGQGQTDIVAQINAQLKSAFGTDSGGGAKVEVTRTSGGGMEFSLSAAMTQDKGHSFKLTGADLNTIGISPGSTSTVSSSTKLKDLFDSAQQPSGDFKFTINGKDFTVSADATVGDFMDQINNANIGVKISYSSFADSFTMEAASSGAGFDISYSDGDGGLLTQIFGSNPTKVTGEDAVVYIDGVKTTRSSNTFTVNGVTMELTKADPNEEIVLGTTRDVDSIVEGFKEFIKDYNAMLDKLNGYMDEDAEYKDYAPLTEAQKKEMSDREIELWEEKAKTGLVRRDSTVQAFLSEMRSIMYTTPEDSDIALYNIGIETGNYKDKGKLVLDETALREALETDPAAVEKLFTQAKDGLAKQLDDSLKNIANTSSGSPGELVKLAGVKGYSTEKNNSITWDILSIDERIAQLQSIYDKQKERYWSQFNAMEQALANMTAQSGYLQSQFGGY</sequence>
<accession>A0A9D2Q6J4</accession>
<feature type="domain" description="Flagellar hook-associated protein 2 C-terminal" evidence="7">
    <location>
        <begin position="470"/>
        <end position="729"/>
    </location>
</feature>
<dbReference type="Pfam" id="PF02465">
    <property type="entry name" value="FliD_N"/>
    <property type="match status" value="1"/>
</dbReference>
<comment type="function">
    <text evidence="5">Required for morphogenesis and for the elongation of the flagellar filament by facilitating polymerization of the flagellin monomers at the tip of growing filament. Forms a capping structure, which prevents flagellin subunits (transported through the central channel of the flagellum) from leaking out without polymerization at the distal end.</text>
</comment>
<dbReference type="GO" id="GO:0009424">
    <property type="term" value="C:bacterial-type flagellum hook"/>
    <property type="evidence" value="ECO:0007669"/>
    <property type="project" value="UniProtKB-UniRule"/>
</dbReference>
<evidence type="ECO:0000256" key="4">
    <source>
        <dbReference type="ARBA" id="ARBA00023143"/>
    </source>
</evidence>
<keyword evidence="4 5" id="KW-0975">Bacterial flagellum</keyword>
<dbReference type="PANTHER" id="PTHR30288:SF0">
    <property type="entry name" value="FLAGELLAR HOOK-ASSOCIATED PROTEIN 2"/>
    <property type="match status" value="1"/>
</dbReference>
<dbReference type="GO" id="GO:0009421">
    <property type="term" value="C:bacterial-type flagellum filament cap"/>
    <property type="evidence" value="ECO:0007669"/>
    <property type="project" value="InterPro"/>
</dbReference>
<evidence type="ECO:0000256" key="3">
    <source>
        <dbReference type="ARBA" id="ARBA00023054"/>
    </source>
</evidence>
<evidence type="ECO:0000259" key="6">
    <source>
        <dbReference type="Pfam" id="PF02465"/>
    </source>
</evidence>
<dbReference type="GO" id="GO:0005576">
    <property type="term" value="C:extracellular region"/>
    <property type="evidence" value="ECO:0007669"/>
    <property type="project" value="UniProtKB-SubCell"/>
</dbReference>
<dbReference type="InterPro" id="IPR003481">
    <property type="entry name" value="FliD_N"/>
</dbReference>
<keyword evidence="3" id="KW-0175">Coiled coil</keyword>
<feature type="domain" description="Flagellar hook-associated protein 2 N-terminal" evidence="6">
    <location>
        <begin position="25"/>
        <end position="131"/>
    </location>
</feature>
<dbReference type="GO" id="GO:0071973">
    <property type="term" value="P:bacterial-type flagellum-dependent cell motility"/>
    <property type="evidence" value="ECO:0007669"/>
    <property type="project" value="TreeGrafter"/>
</dbReference>
<keyword evidence="8" id="KW-0282">Flagellum</keyword>
<dbReference type="Pfam" id="PF07196">
    <property type="entry name" value="Flagellin_IN"/>
    <property type="match status" value="1"/>
</dbReference>
<comment type="subunit">
    <text evidence="2 5">Homopentamer.</text>
</comment>
<reference evidence="8" key="2">
    <citation type="submission" date="2021-04" db="EMBL/GenBank/DDBJ databases">
        <authorList>
            <person name="Gilroy R."/>
        </authorList>
    </citation>
    <scope>NUCLEOTIDE SEQUENCE</scope>
    <source>
        <strain evidence="8">5933</strain>
    </source>
</reference>
<dbReference type="PANTHER" id="PTHR30288">
    <property type="entry name" value="FLAGELLAR CAP/ASSEMBLY PROTEIN FLID"/>
    <property type="match status" value="1"/>
</dbReference>
<dbReference type="Pfam" id="PF07195">
    <property type="entry name" value="FliD_C"/>
    <property type="match status" value="1"/>
</dbReference>
<dbReference type="InterPro" id="IPR010810">
    <property type="entry name" value="Flagellin_hook_IN_motif"/>
</dbReference>
<comment type="similarity">
    <text evidence="1 5">Belongs to the FliD family.</text>
</comment>
<dbReference type="Proteomes" id="UP000823918">
    <property type="component" value="Unassembled WGS sequence"/>
</dbReference>
<comment type="subcellular location">
    <subcellularLocation>
        <location evidence="5">Secreted</location>
    </subcellularLocation>
    <subcellularLocation>
        <location evidence="5">Bacterial flagellum</location>
    </subcellularLocation>
</comment>
<organism evidence="8 9">
    <name type="scientific">Candidatus Ruthenibacterium merdavium</name>
    <dbReference type="NCBI Taxonomy" id="2838752"/>
    <lineage>
        <taxon>Bacteria</taxon>
        <taxon>Bacillati</taxon>
        <taxon>Bacillota</taxon>
        <taxon>Clostridia</taxon>
        <taxon>Eubacteriales</taxon>
        <taxon>Oscillospiraceae</taxon>
        <taxon>Ruthenibacterium</taxon>
    </lineage>
</organism>
<proteinExistence type="inferred from homology"/>
<comment type="caution">
    <text evidence="8">The sequence shown here is derived from an EMBL/GenBank/DDBJ whole genome shotgun (WGS) entry which is preliminary data.</text>
</comment>
<evidence type="ECO:0000259" key="7">
    <source>
        <dbReference type="Pfam" id="PF07195"/>
    </source>
</evidence>
<evidence type="ECO:0000313" key="9">
    <source>
        <dbReference type="Proteomes" id="UP000823918"/>
    </source>
</evidence>
<dbReference type="EMBL" id="DWWA01000029">
    <property type="protein sequence ID" value="HJC72335.1"/>
    <property type="molecule type" value="Genomic_DNA"/>
</dbReference>
<dbReference type="InterPro" id="IPR010809">
    <property type="entry name" value="FliD_C"/>
</dbReference>
<protein>
    <recommendedName>
        <fullName evidence="5">Flagellar hook-associated protein 2</fullName>
        <shortName evidence="5">HAP2</shortName>
    </recommendedName>
    <alternativeName>
        <fullName evidence="5">Flagellar cap protein</fullName>
    </alternativeName>
</protein>
<keyword evidence="8" id="KW-0969">Cilium</keyword>
<dbReference type="AlphaFoldDB" id="A0A9D2Q6J4"/>
<keyword evidence="5" id="KW-0964">Secreted</keyword>